<dbReference type="GO" id="GO:0005507">
    <property type="term" value="F:copper ion binding"/>
    <property type="evidence" value="ECO:0007669"/>
    <property type="project" value="InterPro"/>
</dbReference>
<feature type="transmembrane region" description="Helical" evidence="9">
    <location>
        <begin position="296"/>
        <end position="320"/>
    </location>
</feature>
<dbReference type="GO" id="GO:0006825">
    <property type="term" value="P:copper ion transport"/>
    <property type="evidence" value="ECO:0007669"/>
    <property type="project" value="InterPro"/>
</dbReference>
<gene>
    <name evidence="12" type="ORF">UFOPK4098_01044</name>
    <name evidence="13" type="ORF">UFOPK4347_00755</name>
</gene>
<protein>
    <submittedName>
        <fullName evidence="13">Unannotated protein</fullName>
    </submittedName>
</protein>
<dbReference type="Pfam" id="PF04234">
    <property type="entry name" value="CopC"/>
    <property type="match status" value="1"/>
</dbReference>
<evidence type="ECO:0000256" key="6">
    <source>
        <dbReference type="ARBA" id="ARBA00022989"/>
    </source>
</evidence>
<dbReference type="EMBL" id="CAFBPN010000057">
    <property type="protein sequence ID" value="CAB5024346.1"/>
    <property type="molecule type" value="Genomic_DNA"/>
</dbReference>
<name>A0A6J7UF97_9ZZZZ</name>
<dbReference type="GO" id="GO:0046688">
    <property type="term" value="P:response to copper ion"/>
    <property type="evidence" value="ECO:0007669"/>
    <property type="project" value="InterPro"/>
</dbReference>
<dbReference type="InterPro" id="IPR007348">
    <property type="entry name" value="CopC_dom"/>
</dbReference>
<evidence type="ECO:0000256" key="5">
    <source>
        <dbReference type="ARBA" id="ARBA00022729"/>
    </source>
</evidence>
<feature type="transmembrane region" description="Helical" evidence="9">
    <location>
        <begin position="264"/>
        <end position="284"/>
    </location>
</feature>
<keyword evidence="6 9" id="KW-1133">Transmembrane helix</keyword>
<evidence type="ECO:0000256" key="4">
    <source>
        <dbReference type="ARBA" id="ARBA00022723"/>
    </source>
</evidence>
<keyword evidence="7" id="KW-0186">Copper</keyword>
<keyword evidence="8 9" id="KW-0472">Membrane</keyword>
<feature type="domain" description="Copper resistance protein D" evidence="11">
    <location>
        <begin position="323"/>
        <end position="414"/>
    </location>
</feature>
<dbReference type="PANTHER" id="PTHR34820">
    <property type="entry name" value="INNER MEMBRANE PROTEIN YEBZ"/>
    <property type="match status" value="1"/>
</dbReference>
<dbReference type="InterPro" id="IPR032694">
    <property type="entry name" value="CopC/D"/>
</dbReference>
<comment type="subcellular location">
    <subcellularLocation>
        <location evidence="1">Cell membrane</location>
        <topology evidence="1">Multi-pass membrane protein</topology>
    </subcellularLocation>
</comment>
<evidence type="ECO:0000256" key="3">
    <source>
        <dbReference type="ARBA" id="ARBA00022692"/>
    </source>
</evidence>
<dbReference type="GO" id="GO:0005886">
    <property type="term" value="C:plasma membrane"/>
    <property type="evidence" value="ECO:0007669"/>
    <property type="project" value="UniProtKB-SubCell"/>
</dbReference>
<evidence type="ECO:0000259" key="10">
    <source>
        <dbReference type="Pfam" id="PF04234"/>
    </source>
</evidence>
<dbReference type="Gene3D" id="2.60.40.1220">
    <property type="match status" value="1"/>
</dbReference>
<keyword evidence="5" id="KW-0732">Signal</keyword>
<dbReference type="InterPro" id="IPR014755">
    <property type="entry name" value="Cu-Rt/internalin_Ig-like"/>
</dbReference>
<keyword evidence="4" id="KW-0479">Metal-binding</keyword>
<evidence type="ECO:0000259" key="11">
    <source>
        <dbReference type="Pfam" id="PF05425"/>
    </source>
</evidence>
<dbReference type="PANTHER" id="PTHR34820:SF4">
    <property type="entry name" value="INNER MEMBRANE PROTEIN YEBZ"/>
    <property type="match status" value="1"/>
</dbReference>
<feature type="transmembrane region" description="Helical" evidence="9">
    <location>
        <begin position="332"/>
        <end position="354"/>
    </location>
</feature>
<reference evidence="13" key="1">
    <citation type="submission" date="2020-05" db="EMBL/GenBank/DDBJ databases">
        <authorList>
            <person name="Chiriac C."/>
            <person name="Salcher M."/>
            <person name="Ghai R."/>
            <person name="Kavagutti S V."/>
        </authorList>
    </citation>
    <scope>NUCLEOTIDE SEQUENCE</scope>
</reference>
<proteinExistence type="predicted"/>
<feature type="transmembrane region" description="Helical" evidence="9">
    <location>
        <begin position="149"/>
        <end position="173"/>
    </location>
</feature>
<evidence type="ECO:0000256" key="2">
    <source>
        <dbReference type="ARBA" id="ARBA00022475"/>
    </source>
</evidence>
<feature type="domain" description="CopC" evidence="10">
    <location>
        <begin position="27"/>
        <end position="122"/>
    </location>
</feature>
<feature type="transmembrane region" description="Helical" evidence="9">
    <location>
        <begin position="185"/>
        <end position="203"/>
    </location>
</feature>
<evidence type="ECO:0000256" key="8">
    <source>
        <dbReference type="ARBA" id="ARBA00023136"/>
    </source>
</evidence>
<dbReference type="GO" id="GO:0042597">
    <property type="term" value="C:periplasmic space"/>
    <property type="evidence" value="ECO:0007669"/>
    <property type="project" value="InterPro"/>
</dbReference>
<dbReference type="AlphaFoldDB" id="A0A6J7UF97"/>
<keyword evidence="2" id="KW-1003">Cell membrane</keyword>
<evidence type="ECO:0000313" key="13">
    <source>
        <dbReference type="EMBL" id="CAB5064501.1"/>
    </source>
</evidence>
<feature type="transmembrane region" description="Helical" evidence="9">
    <location>
        <begin position="234"/>
        <end position="252"/>
    </location>
</feature>
<dbReference type="InterPro" id="IPR008457">
    <property type="entry name" value="Cu-R_CopD_dom"/>
</dbReference>
<evidence type="ECO:0000256" key="7">
    <source>
        <dbReference type="ARBA" id="ARBA00023008"/>
    </source>
</evidence>
<dbReference type="Pfam" id="PF05425">
    <property type="entry name" value="CopD"/>
    <property type="match status" value="1"/>
</dbReference>
<dbReference type="SUPFAM" id="SSF81296">
    <property type="entry name" value="E set domains"/>
    <property type="match status" value="1"/>
</dbReference>
<dbReference type="EMBL" id="CAFBQU010000015">
    <property type="protein sequence ID" value="CAB5064501.1"/>
    <property type="molecule type" value="Genomic_DNA"/>
</dbReference>
<evidence type="ECO:0000256" key="1">
    <source>
        <dbReference type="ARBA" id="ARBA00004651"/>
    </source>
</evidence>
<accession>A0A6J7UF97</accession>
<keyword evidence="3 9" id="KW-0812">Transmembrane</keyword>
<evidence type="ECO:0000313" key="12">
    <source>
        <dbReference type="EMBL" id="CAB5024346.1"/>
    </source>
</evidence>
<dbReference type="InterPro" id="IPR014756">
    <property type="entry name" value="Ig_E-set"/>
</dbReference>
<sequence>MFRHFLRAVFVAIICVLCAPAAVASAHAVLDNSVPTSGATLEESPLQIVLDFDETVESSLGYIKLFSSSGKRVRLPAVKADAADASIVRVVPPTLAQDSYVAVYRVISADGHPVEGAITFRVGTGAVSNLSSVIEAALQDSETSSAVKLAMAFMRFISYIAISLVLAAIFFLLGTDTPRKMMNRAVMLAGSALGVSTAFLFLLHGMNASGGSWGQIANFSVVRDVLATQVGEALFARIVVSFLLVCVLARWGHSEKEHQQISKFVAVFAFVTLPFTYAFAGHAAVDSPAALTVALLAWHVTAIGVWCGGLLLLIFITDIRTTAIVEWFSRRAAVLIAFVVATGVVQALLLMNGIGNISKTSYGKALIAKVCVVGVMLICAAIVRRRFYESGVTRLRAVLCAEIAFGLIVLAITSGMVAASPRSTVSNAPFSTALVQGDVIANVTISPPRVGESEMHVIVSPPNGSLDPVLAVKARFSLASGSVPPIQAELNAVGPNHFVGYIQFVYPGDWKVDVIVSPDANSEVLYSTQVTIQ</sequence>
<feature type="transmembrane region" description="Helical" evidence="9">
    <location>
        <begin position="395"/>
        <end position="419"/>
    </location>
</feature>
<feature type="transmembrane region" description="Helical" evidence="9">
    <location>
        <begin position="366"/>
        <end position="383"/>
    </location>
</feature>
<evidence type="ECO:0000256" key="9">
    <source>
        <dbReference type="SAM" id="Phobius"/>
    </source>
</evidence>
<organism evidence="13">
    <name type="scientific">freshwater metagenome</name>
    <dbReference type="NCBI Taxonomy" id="449393"/>
    <lineage>
        <taxon>unclassified sequences</taxon>
        <taxon>metagenomes</taxon>
        <taxon>ecological metagenomes</taxon>
    </lineage>
</organism>